<accession>A0AAE7UQ61</accession>
<dbReference type="Proteomes" id="UP000822331">
    <property type="component" value="Unassembled WGS sequence"/>
</dbReference>
<protein>
    <submittedName>
        <fullName evidence="2">Uncharacterized protein</fullName>
    </submittedName>
</protein>
<organism evidence="2 3">
    <name type="scientific">Agrobacterium rubi</name>
    <dbReference type="NCBI Taxonomy" id="28099"/>
    <lineage>
        <taxon>Bacteria</taxon>
        <taxon>Pseudomonadati</taxon>
        <taxon>Pseudomonadota</taxon>
        <taxon>Alphaproteobacteria</taxon>
        <taxon>Hyphomicrobiales</taxon>
        <taxon>Rhizobiaceae</taxon>
        <taxon>Rhizobium/Agrobacterium group</taxon>
        <taxon>Agrobacterium</taxon>
    </lineage>
</organism>
<dbReference type="RefSeq" id="WP_065701577.1">
    <property type="nucleotide sequence ID" value="NZ_CP049206.1"/>
</dbReference>
<proteinExistence type="predicted"/>
<dbReference type="EMBL" id="JAAMCP010000011">
    <property type="protein sequence ID" value="NTF38685.1"/>
    <property type="molecule type" value="Genomic_DNA"/>
</dbReference>
<dbReference type="Proteomes" id="UP000663912">
    <property type="component" value="Chromosome 1"/>
</dbReference>
<reference evidence="1 4" key="1">
    <citation type="journal article" date="2020" name="Science">
        <title>Unexpected conservation and global transmission of agrobacterial virulence plasmids.</title>
        <authorList>
            <person name="Weisberg A.J."/>
            <person name="Davis E.W. 2nd"/>
            <person name="Tabima J."/>
            <person name="Belcher M.S."/>
            <person name="Miller M."/>
            <person name="Kuo C.H."/>
            <person name="Loper J.E."/>
            <person name="Grunwald N.J."/>
            <person name="Putnam M.L."/>
            <person name="Chang J.H."/>
        </authorList>
    </citation>
    <scope>NUCLEOTIDE SEQUENCE [LARGE SCALE GENOMIC DNA]</scope>
    <source>
        <strain evidence="1 4">A19/93</strain>
    </source>
</reference>
<evidence type="ECO:0000313" key="4">
    <source>
        <dbReference type="Proteomes" id="UP000822331"/>
    </source>
</evidence>
<keyword evidence="4" id="KW-1185">Reference proteome</keyword>
<name>A0AAE7UQ61_9HYPH</name>
<evidence type="ECO:0000313" key="3">
    <source>
        <dbReference type="Proteomes" id="UP000663912"/>
    </source>
</evidence>
<gene>
    <name evidence="1" type="ORF">G6L72_18480</name>
    <name evidence="2" type="ORF">G6M88_06025</name>
</gene>
<dbReference type="AlphaFoldDB" id="A0AAE7UQ61"/>
<reference evidence="2" key="2">
    <citation type="submission" date="2020-02" db="EMBL/GenBank/DDBJ databases">
        <title>Unexpected conservation and global transmission of agrobacterial virulence plasmids.</title>
        <authorList>
            <person name="Weisberg A.J."/>
            <person name="Davis E.W. II"/>
            <person name="Tabima J.R."/>
            <person name="Belcher M.S."/>
            <person name="Miller M."/>
            <person name="Kuo C.-H."/>
            <person name="Loper J.E."/>
            <person name="Grunwald N.J."/>
            <person name="Putnam M.L."/>
            <person name="Chang J.H."/>
        </authorList>
    </citation>
    <scope>NUCLEOTIDE SEQUENCE</scope>
    <source>
        <strain evidence="2">W2/73</strain>
    </source>
</reference>
<dbReference type="EMBL" id="CP049206">
    <property type="protein sequence ID" value="QTF99981.1"/>
    <property type="molecule type" value="Genomic_DNA"/>
</dbReference>
<evidence type="ECO:0000313" key="2">
    <source>
        <dbReference type="EMBL" id="QTF99981.1"/>
    </source>
</evidence>
<sequence length="310" mass="34714">MAEPQSVAALKERSPSYPFIPLEVVLQRLTAFDQTFGRHPTPASKVGLAWGMKEKSSQAAQVLAALKSFELVRYEGGGDNRVVHMTDVARTYLRAQQDSVKQQVVKDIALKPKLLNQFWNIWGQKRPIDAVCLDALVLTHRFTDSAAQNFLKVYDATIAFAGLKDSDTATSFAEEEDFDDAPPASSVKVGDFVLIEIGGVLQFKEPKQVRAIQEYQGQDWVFIDGSESGFEMSQVILQDSATFVKTPPRLPIDNTSEARGVVPDGWSEETLIDDGGDEIRIRYLGKASVDRYKFIRDYLDFKISRLETRK</sequence>
<dbReference type="KEGG" id="arui:G6M88_06025"/>
<evidence type="ECO:0000313" key="1">
    <source>
        <dbReference type="EMBL" id="NTF38685.1"/>
    </source>
</evidence>